<dbReference type="InterPro" id="IPR039554">
    <property type="entry name" value="HigA2-like_HTH"/>
</dbReference>
<dbReference type="CDD" id="cd00093">
    <property type="entry name" value="HTH_XRE"/>
    <property type="match status" value="1"/>
</dbReference>
<dbReference type="InterPro" id="IPR001387">
    <property type="entry name" value="Cro/C1-type_HTH"/>
</dbReference>
<evidence type="ECO:0000313" key="2">
    <source>
        <dbReference type="EMBL" id="TWB27780.1"/>
    </source>
</evidence>
<accession>A0A560G240</accession>
<proteinExistence type="predicted"/>
<dbReference type="EMBL" id="VITO01000006">
    <property type="protein sequence ID" value="TWB27780.1"/>
    <property type="molecule type" value="Genomic_DNA"/>
</dbReference>
<organism evidence="2 3">
    <name type="scientific">Nitrospirillum amazonense</name>
    <dbReference type="NCBI Taxonomy" id="28077"/>
    <lineage>
        <taxon>Bacteria</taxon>
        <taxon>Pseudomonadati</taxon>
        <taxon>Pseudomonadota</taxon>
        <taxon>Alphaproteobacteria</taxon>
        <taxon>Rhodospirillales</taxon>
        <taxon>Azospirillaceae</taxon>
        <taxon>Nitrospirillum</taxon>
    </lineage>
</organism>
<sequence>MDEVIQGSGNVFSDLSLPDADILLVKAEILSRISDMIEVRKLTQAQAAQILGIDQPKVSALVRGKLSGFTLDRLLRFLNNLDVDVEIRLTPAKDKAHTIVAA</sequence>
<reference evidence="2 3" key="1">
    <citation type="submission" date="2019-06" db="EMBL/GenBank/DDBJ databases">
        <title>Genomic Encyclopedia of Type Strains, Phase IV (KMG-V): Genome sequencing to study the core and pangenomes of soil and plant-associated prokaryotes.</title>
        <authorList>
            <person name="Whitman W."/>
        </authorList>
    </citation>
    <scope>NUCLEOTIDE SEQUENCE [LARGE SCALE GENOMIC DNA]</scope>
    <source>
        <strain evidence="2 3">BR 11865</strain>
    </source>
</reference>
<protein>
    <submittedName>
        <fullName evidence="2">Putative XRE-type DNA-binding protein</fullName>
    </submittedName>
</protein>
<evidence type="ECO:0000313" key="3">
    <source>
        <dbReference type="Proteomes" id="UP000316545"/>
    </source>
</evidence>
<name>A0A560G240_9PROT</name>
<feature type="domain" description="HTH cro/C1-type" evidence="1">
    <location>
        <begin position="33"/>
        <end position="88"/>
    </location>
</feature>
<gene>
    <name evidence="2" type="ORF">FBZ88_106245</name>
</gene>
<dbReference type="InterPro" id="IPR010982">
    <property type="entry name" value="Lambda_DNA-bd_dom_sf"/>
</dbReference>
<dbReference type="SUPFAM" id="SSF47413">
    <property type="entry name" value="lambda repressor-like DNA-binding domains"/>
    <property type="match status" value="1"/>
</dbReference>
<comment type="caution">
    <text evidence="2">The sequence shown here is derived from an EMBL/GenBank/DDBJ whole genome shotgun (WGS) entry which is preliminary data.</text>
</comment>
<dbReference type="RefSeq" id="WP_145616906.1">
    <property type="nucleotide sequence ID" value="NZ_VITO01000006.1"/>
</dbReference>
<dbReference type="PROSITE" id="PS50943">
    <property type="entry name" value="HTH_CROC1"/>
    <property type="match status" value="1"/>
</dbReference>
<dbReference type="SMART" id="SM00530">
    <property type="entry name" value="HTH_XRE"/>
    <property type="match status" value="1"/>
</dbReference>
<dbReference type="GO" id="GO:0003677">
    <property type="term" value="F:DNA binding"/>
    <property type="evidence" value="ECO:0007669"/>
    <property type="project" value="UniProtKB-KW"/>
</dbReference>
<keyword evidence="3" id="KW-1185">Reference proteome</keyword>
<evidence type="ECO:0000259" key="1">
    <source>
        <dbReference type="PROSITE" id="PS50943"/>
    </source>
</evidence>
<dbReference type="AlphaFoldDB" id="A0A560G240"/>
<keyword evidence="2" id="KW-0238">DNA-binding</keyword>
<dbReference type="Proteomes" id="UP000316545">
    <property type="component" value="Unassembled WGS sequence"/>
</dbReference>
<dbReference type="Gene3D" id="1.10.260.40">
    <property type="entry name" value="lambda repressor-like DNA-binding domains"/>
    <property type="match status" value="1"/>
</dbReference>
<dbReference type="Pfam" id="PF13744">
    <property type="entry name" value="HTH_37"/>
    <property type="match status" value="1"/>
</dbReference>